<dbReference type="GO" id="GO:0005576">
    <property type="term" value="C:extracellular region"/>
    <property type="evidence" value="ECO:0007669"/>
    <property type="project" value="UniProtKB-ARBA"/>
</dbReference>
<dbReference type="PANTHER" id="PTHR11575:SF22">
    <property type="entry name" value="ADL392WP"/>
    <property type="match status" value="1"/>
</dbReference>
<evidence type="ECO:0000313" key="3">
    <source>
        <dbReference type="Proteomes" id="UP000826661"/>
    </source>
</evidence>
<dbReference type="Proteomes" id="UP000826661">
    <property type="component" value="Chromosome IV"/>
</dbReference>
<dbReference type="InterPro" id="IPR006179">
    <property type="entry name" value="5_nucleotidase/apyrase"/>
</dbReference>
<dbReference type="InterPro" id="IPR041823">
    <property type="entry name" value="YHR202W_N"/>
</dbReference>
<evidence type="ECO:0000313" key="2">
    <source>
        <dbReference type="EMBL" id="QYT00599.1"/>
    </source>
</evidence>
<name>A0A8G0LDY7_9HYPO</name>
<dbReference type="PANTHER" id="PTHR11575">
    <property type="entry name" value="5'-NUCLEOTIDASE-RELATED"/>
    <property type="match status" value="1"/>
</dbReference>
<proteinExistence type="predicted"/>
<dbReference type="EMBL" id="CP075867">
    <property type="protein sequence ID" value="QYT00599.1"/>
    <property type="molecule type" value="Genomic_DNA"/>
</dbReference>
<dbReference type="PIRSF" id="PIRSF017316">
    <property type="entry name" value="Pesterase_C1039"/>
    <property type="match status" value="1"/>
</dbReference>
<evidence type="ECO:0000259" key="1">
    <source>
        <dbReference type="Pfam" id="PF21953"/>
    </source>
</evidence>
<accession>A0A8G0LDY7</accession>
<organism evidence="2 3">
    <name type="scientific">Trichoderma simmonsii</name>
    <dbReference type="NCBI Taxonomy" id="1491479"/>
    <lineage>
        <taxon>Eukaryota</taxon>
        <taxon>Fungi</taxon>
        <taxon>Dikarya</taxon>
        <taxon>Ascomycota</taxon>
        <taxon>Pezizomycotina</taxon>
        <taxon>Sordariomycetes</taxon>
        <taxon>Hypocreomycetidae</taxon>
        <taxon>Hypocreales</taxon>
        <taxon>Hypocreaceae</taxon>
        <taxon>Trichoderma</taxon>
    </lineage>
</organism>
<reference evidence="2 3" key="1">
    <citation type="journal article" date="2021" name="BMC Genomics">
        <title>Telomere-to-telomere genome assembly of asparaginase-producing Trichoderma simmonsii.</title>
        <authorList>
            <person name="Chung D."/>
            <person name="Kwon Y.M."/>
            <person name="Yang Y."/>
        </authorList>
    </citation>
    <scope>NUCLEOTIDE SEQUENCE [LARGE SCALE GENOMIC DNA]</scope>
    <source>
        <strain evidence="2 3">GH-Sj1</strain>
    </source>
</reference>
<dbReference type="GO" id="GO:0005829">
    <property type="term" value="C:cytosol"/>
    <property type="evidence" value="ECO:0007669"/>
    <property type="project" value="TreeGrafter"/>
</dbReference>
<dbReference type="AlphaFoldDB" id="A0A8G0LDY7"/>
<gene>
    <name evidence="2" type="ORF">H0G86_007679</name>
</gene>
<sequence length="684" mass="75889">MTDIRQCLSLCQSTRSLCLSVCPVCPEISSIGLPLKEMKTLAIASGLAALLPTALACGSDSSCYGPTNTVEHVRHVKRIQPGVPNAAYGPKAPLEWGQLNFLHTTDTHGWLEGHLKEQNYGADWGDFVTFSRRMKQTAGNMGVDLLLIDTGDLHDGNGVSDATTIDGTESMPIFDEIAYDLLTIGNHELYVSEVAYQMFNNWARKWGDRYVTSNVKAFNQTSGQYEYIGATHRYFTTEKGLRVMAFGVLFDFTGNSNASQVLKATDMVKEEWFTDAVNTCDPIDVFVLFGHNPVRQTDSSNTLKTVFNEIRKVHPTTPIQILGGHSHIRDFAVYDDNSVAIESGRYCETLGWMSMTGFSSSNSGYNGVKNPHGVANPTRPAKAGAKSPFVYSRRYLDWNRQTFIYHTKQTEQAFDYGSGLRVTGEVTKVREDLKLGDVYGCAPQTFCISCVPFNDSSNIFPGVVVPAVTAVVVNKTREDKSRLIIGNTGAIRFDLHQGPFTYDDNFIVSPFRDVFLYIPDVPYDLAKTVLPKLNKGPVAKRDFAAMPIPRDSCTDPSLGYLTRREMRQSHGVVRRQEVVTSGYATTDDWGTDGDDTEHTGIPNYSLPGYFQAQANFPEGKDPEVVDLVFFDFIESLILSDLGANYTADMVSCYIDCSFTSQDFMLPYAKLAWQENVDNCPLALQ</sequence>
<keyword evidence="3" id="KW-1185">Reference proteome</keyword>
<dbReference type="InterPro" id="IPR053828">
    <property type="entry name" value="Nucleosidase_C"/>
</dbReference>
<dbReference type="InterPro" id="IPR036907">
    <property type="entry name" value="5'-Nucleotdase_C_sf"/>
</dbReference>
<feature type="domain" description="Putative 5'-nucleotidase C-terminal" evidence="1">
    <location>
        <begin position="445"/>
        <end position="638"/>
    </location>
</feature>
<dbReference type="GO" id="GO:0016787">
    <property type="term" value="F:hydrolase activity"/>
    <property type="evidence" value="ECO:0007669"/>
    <property type="project" value="InterPro"/>
</dbReference>
<dbReference type="Gene3D" id="3.60.21.10">
    <property type="match status" value="1"/>
</dbReference>
<dbReference type="Pfam" id="PF21953">
    <property type="entry name" value="NadN_nucleosid_C"/>
    <property type="match status" value="1"/>
</dbReference>
<dbReference type="CDD" id="cd07407">
    <property type="entry name" value="MPP_YHR202W_N"/>
    <property type="match status" value="1"/>
</dbReference>
<dbReference type="InterPro" id="IPR029052">
    <property type="entry name" value="Metallo-depent_PP-like"/>
</dbReference>
<dbReference type="SUPFAM" id="SSF55816">
    <property type="entry name" value="5'-nucleotidase (syn. UDP-sugar hydrolase), C-terminal domain"/>
    <property type="match status" value="1"/>
</dbReference>
<dbReference type="SUPFAM" id="SSF56300">
    <property type="entry name" value="Metallo-dependent phosphatases"/>
    <property type="match status" value="1"/>
</dbReference>
<protein>
    <submittedName>
        <fullName evidence="2">5' nucleotidase</fullName>
    </submittedName>
</protein>
<dbReference type="InterPro" id="IPR014485">
    <property type="entry name" value="Pesterase_C1039"/>
</dbReference>
<dbReference type="FunFam" id="3.60.21.10:FF:000043">
    <property type="entry name" value="Ser/Thr protein phosphatase family"/>
    <property type="match status" value="1"/>
</dbReference>
<dbReference type="Gene3D" id="3.90.780.10">
    <property type="entry name" value="5'-Nucleotidase, C-terminal domain"/>
    <property type="match status" value="1"/>
</dbReference>
<dbReference type="GO" id="GO:0009166">
    <property type="term" value="P:nucleotide catabolic process"/>
    <property type="evidence" value="ECO:0007669"/>
    <property type="project" value="InterPro"/>
</dbReference>